<keyword evidence="2" id="KW-0560">Oxidoreductase</keyword>
<feature type="domain" description="Fe/B12 periplasmic-binding" evidence="1">
    <location>
        <begin position="265"/>
        <end position="524"/>
    </location>
</feature>
<dbReference type="EC" id="1.13.11.79" evidence="2"/>
<dbReference type="InterPro" id="IPR000415">
    <property type="entry name" value="Nitroreductase-like"/>
</dbReference>
<dbReference type="SUPFAM" id="SSF53807">
    <property type="entry name" value="Helical backbone' metal receptor"/>
    <property type="match status" value="1"/>
</dbReference>
<dbReference type="PANTHER" id="PTHR42860">
    <property type="entry name" value="VITAMIN B12-BINDING PROTEIN"/>
    <property type="match status" value="1"/>
</dbReference>
<name>A0A554XDH3_9BURK</name>
<dbReference type="EMBL" id="VJOM01000002">
    <property type="protein sequence ID" value="TSE33804.1"/>
    <property type="molecule type" value="Genomic_DNA"/>
</dbReference>
<dbReference type="CDD" id="cd01144">
    <property type="entry name" value="BtuF"/>
    <property type="match status" value="1"/>
</dbReference>
<dbReference type="SUPFAM" id="SSF55469">
    <property type="entry name" value="FMN-dependent nitroreductase-like"/>
    <property type="match status" value="1"/>
</dbReference>
<dbReference type="GO" id="GO:0102919">
    <property type="term" value="F:5,6-dimethylbenzimidazole synthase activity"/>
    <property type="evidence" value="ECO:0007669"/>
    <property type="project" value="UniProtKB-EC"/>
</dbReference>
<dbReference type="InterPro" id="IPR012825">
    <property type="entry name" value="BluB"/>
</dbReference>
<organism evidence="2 3">
    <name type="scientific">Tepidimonas taiwanensis</name>
    <dbReference type="NCBI Taxonomy" id="307486"/>
    <lineage>
        <taxon>Bacteria</taxon>
        <taxon>Pseudomonadati</taxon>
        <taxon>Pseudomonadota</taxon>
        <taxon>Betaproteobacteria</taxon>
        <taxon>Burkholderiales</taxon>
        <taxon>Tepidimonas</taxon>
    </lineage>
</organism>
<evidence type="ECO:0000313" key="2">
    <source>
        <dbReference type="EMBL" id="TSE33804.1"/>
    </source>
</evidence>
<dbReference type="NCBIfam" id="TIGR02476">
    <property type="entry name" value="BluB"/>
    <property type="match status" value="1"/>
</dbReference>
<dbReference type="InterPro" id="IPR051030">
    <property type="entry name" value="Vitamin_B12-ABC_binding"/>
</dbReference>
<proteinExistence type="predicted"/>
<evidence type="ECO:0000313" key="3">
    <source>
        <dbReference type="Proteomes" id="UP000317763"/>
    </source>
</evidence>
<reference evidence="2 3" key="1">
    <citation type="submission" date="2019-07" db="EMBL/GenBank/DDBJ databases">
        <title>Tepidimonas taiwanensis I1-1 draft genome.</title>
        <authorList>
            <person name="Da Costa M.S."/>
            <person name="Froufe H.J.C."/>
            <person name="Egas C."/>
            <person name="Albuquerque L."/>
        </authorList>
    </citation>
    <scope>NUCLEOTIDE SEQUENCE [LARGE SCALE GENOMIC DNA]</scope>
    <source>
        <strain evidence="2 3">I1-1</strain>
    </source>
</reference>
<dbReference type="Proteomes" id="UP000317763">
    <property type="component" value="Unassembled WGS sequence"/>
</dbReference>
<accession>A0A554XDH3</accession>
<dbReference type="Pfam" id="PF00881">
    <property type="entry name" value="Nitroreductase"/>
    <property type="match status" value="1"/>
</dbReference>
<dbReference type="PANTHER" id="PTHR42860:SF2">
    <property type="entry name" value="BLL4160 PROTEIN"/>
    <property type="match status" value="1"/>
</dbReference>
<dbReference type="Gene3D" id="3.40.50.1980">
    <property type="entry name" value="Nitrogenase molybdenum iron protein domain"/>
    <property type="match status" value="2"/>
</dbReference>
<evidence type="ECO:0000259" key="1">
    <source>
        <dbReference type="PROSITE" id="PS50983"/>
    </source>
</evidence>
<sequence>MGGAFEFAGDGTQAGTHMVEPAGGAMAWPLAQRAAVYRAIFERRDMRHFAGGEVATAVLHRLLLAAHHAPSVGFMQPWRLIRVRDAALRQRLHALVEQERQRTAEALGERGAAFLRLKVQGILDAAEVWVVALAEGRESHVFGRRTMPFMDVASAACAIQNMWLAARAEGVGLGWVSIFEPAAVAAVLDMPAGALPIAILCLGPVERFDDAPMLQQAGWAQRLPLAEVVFEDRWGRPCAWVGRAPNPRDLVAAVQPGCADMGPRRIVCLTEETTEWLYLLGQEHRIVGISGYTVRPRRARQEKPRVSAFLSAKIDQLLALKPDHVFGFSDLQANIAAELIRAGVAVTVFNQRSVEQILAMLAQVAALVGCSDVAAGHLAAMRARLQGMQEAVAQRLAAGQRRPRVYFEEWDEPLISAIRWVSELIGIAGGEDIFPELATQPHGKDRIVHDPQEVVRRAPDVIIGSWCGKKFRPERVAQRPGWSDIPAVRHGQVFEIKSADILQPGPAALTDGVEQLHRIITEWMDRHGHDRTV</sequence>
<dbReference type="STRING" id="307486.GCA_000807215_02155"/>
<dbReference type="InterPro" id="IPR002491">
    <property type="entry name" value="ABC_transptr_periplasmic_BD"/>
</dbReference>
<comment type="caution">
    <text evidence="2">The sequence shown here is derived from an EMBL/GenBank/DDBJ whole genome shotgun (WGS) entry which is preliminary data.</text>
</comment>
<protein>
    <submittedName>
        <fullName evidence="2">5,6-dimethylbenzimidazole synthase</fullName>
        <ecNumber evidence="2">1.13.11.79</ecNumber>
    </submittedName>
</protein>
<dbReference type="Pfam" id="PF01497">
    <property type="entry name" value="Peripla_BP_2"/>
    <property type="match status" value="1"/>
</dbReference>
<dbReference type="Gene3D" id="3.40.109.10">
    <property type="entry name" value="NADH Oxidase"/>
    <property type="match status" value="1"/>
</dbReference>
<dbReference type="InterPro" id="IPR029479">
    <property type="entry name" value="Nitroreductase"/>
</dbReference>
<gene>
    <name evidence="2" type="primary">bluB</name>
    <name evidence="2" type="ORF">Ttaiw_00377</name>
</gene>
<dbReference type="AlphaFoldDB" id="A0A554XDH3"/>
<dbReference type="PROSITE" id="PS50983">
    <property type="entry name" value="FE_B12_PBP"/>
    <property type="match status" value="1"/>
</dbReference>
<keyword evidence="3" id="KW-1185">Reference proteome</keyword>